<evidence type="ECO:0000256" key="7">
    <source>
        <dbReference type="ARBA" id="ARBA00049244"/>
    </source>
</evidence>
<comment type="function">
    <text evidence="8">DNA polymerase III is a complex, multichain enzyme responsible for most of the replicative synthesis in bacteria. This DNA polymerase also exhibits 3' to 5' exonuclease activity.</text>
</comment>
<keyword evidence="3 8" id="KW-0547">Nucleotide-binding</keyword>
<evidence type="ECO:0000313" key="10">
    <source>
        <dbReference type="EMBL" id="OGM34888.1"/>
    </source>
</evidence>
<dbReference type="GO" id="GO:0005524">
    <property type="term" value="F:ATP binding"/>
    <property type="evidence" value="ECO:0007669"/>
    <property type="project" value="UniProtKB-KW"/>
</dbReference>
<evidence type="ECO:0000259" key="9">
    <source>
        <dbReference type="SMART" id="SM00382"/>
    </source>
</evidence>
<name>A0A1F7Z7K3_9BACT</name>
<protein>
    <recommendedName>
        <fullName evidence="8">DNA polymerase III subunit gamma/tau</fullName>
        <ecNumber evidence="8">2.7.7.7</ecNumber>
    </recommendedName>
</protein>
<feature type="domain" description="AAA+ ATPase" evidence="9">
    <location>
        <begin position="33"/>
        <end position="182"/>
    </location>
</feature>
<dbReference type="EC" id="2.7.7.7" evidence="8"/>
<proteinExistence type="inferred from homology"/>
<dbReference type="Gene3D" id="1.10.8.60">
    <property type="match status" value="1"/>
</dbReference>
<dbReference type="InterPro" id="IPR045085">
    <property type="entry name" value="HLD_clamp_pol_III_gamma_tau"/>
</dbReference>
<keyword evidence="8" id="KW-0235">DNA replication</keyword>
<accession>A0A1F7Z7K3</accession>
<dbReference type="AlphaFoldDB" id="A0A1F7Z7K3"/>
<dbReference type="GO" id="GO:0009360">
    <property type="term" value="C:DNA polymerase III complex"/>
    <property type="evidence" value="ECO:0007669"/>
    <property type="project" value="InterPro"/>
</dbReference>
<dbReference type="STRING" id="1802505.A3D01_00225"/>
<dbReference type="GO" id="GO:0006261">
    <property type="term" value="P:DNA-templated DNA replication"/>
    <property type="evidence" value="ECO:0007669"/>
    <property type="project" value="TreeGrafter"/>
</dbReference>
<evidence type="ECO:0000256" key="6">
    <source>
        <dbReference type="ARBA" id="ARBA00022932"/>
    </source>
</evidence>
<dbReference type="PANTHER" id="PTHR11669">
    <property type="entry name" value="REPLICATION FACTOR C / DNA POLYMERASE III GAMMA-TAU SUBUNIT"/>
    <property type="match status" value="1"/>
</dbReference>
<comment type="caution">
    <text evidence="10">The sequence shown here is derived from an EMBL/GenBank/DDBJ whole genome shotgun (WGS) entry which is preliminary data.</text>
</comment>
<keyword evidence="5 8" id="KW-0067">ATP-binding</keyword>
<evidence type="ECO:0000313" key="11">
    <source>
        <dbReference type="Proteomes" id="UP000177169"/>
    </source>
</evidence>
<evidence type="ECO:0000256" key="1">
    <source>
        <dbReference type="ARBA" id="ARBA00006360"/>
    </source>
</evidence>
<dbReference type="PANTHER" id="PTHR11669:SF0">
    <property type="entry name" value="PROTEIN STICHEL-LIKE 2"/>
    <property type="match status" value="1"/>
</dbReference>
<comment type="catalytic activity">
    <reaction evidence="7 8">
        <text>DNA(n) + a 2'-deoxyribonucleoside 5'-triphosphate = DNA(n+1) + diphosphate</text>
        <dbReference type="Rhea" id="RHEA:22508"/>
        <dbReference type="Rhea" id="RHEA-COMP:17339"/>
        <dbReference type="Rhea" id="RHEA-COMP:17340"/>
        <dbReference type="ChEBI" id="CHEBI:33019"/>
        <dbReference type="ChEBI" id="CHEBI:61560"/>
        <dbReference type="ChEBI" id="CHEBI:173112"/>
        <dbReference type="EC" id="2.7.7.7"/>
    </reaction>
</comment>
<dbReference type="Gene3D" id="3.40.50.300">
    <property type="entry name" value="P-loop containing nucleotide triphosphate hydrolases"/>
    <property type="match status" value="1"/>
</dbReference>
<dbReference type="Pfam" id="PF20964">
    <property type="entry name" value="DnaX_C"/>
    <property type="match status" value="1"/>
</dbReference>
<dbReference type="PRINTS" id="PR00300">
    <property type="entry name" value="CLPPROTEASEA"/>
</dbReference>
<keyword evidence="8" id="KW-0548">Nucleotidyltransferase</keyword>
<evidence type="ECO:0000256" key="5">
    <source>
        <dbReference type="ARBA" id="ARBA00022840"/>
    </source>
</evidence>
<organism evidence="10 11">
    <name type="scientific">Candidatus Woesebacteria bacterium RIFCSPHIGHO2_02_FULL_39_13</name>
    <dbReference type="NCBI Taxonomy" id="1802505"/>
    <lineage>
        <taxon>Bacteria</taxon>
        <taxon>Candidatus Woeseibacteriota</taxon>
    </lineage>
</organism>
<evidence type="ECO:0000256" key="8">
    <source>
        <dbReference type="RuleBase" id="RU364063"/>
    </source>
</evidence>
<keyword evidence="2" id="KW-0479">Metal-binding</keyword>
<dbReference type="GO" id="GO:0003887">
    <property type="term" value="F:DNA-directed DNA polymerase activity"/>
    <property type="evidence" value="ECO:0007669"/>
    <property type="project" value="UniProtKB-KW"/>
</dbReference>
<dbReference type="NCBIfam" id="TIGR02397">
    <property type="entry name" value="dnaX_nterm"/>
    <property type="match status" value="1"/>
</dbReference>
<dbReference type="InterPro" id="IPR003593">
    <property type="entry name" value="AAA+_ATPase"/>
</dbReference>
<dbReference type="SMART" id="SM00382">
    <property type="entry name" value="AAA"/>
    <property type="match status" value="1"/>
</dbReference>
<dbReference type="InterPro" id="IPR050238">
    <property type="entry name" value="DNA_Rep/Repair_Clamp_Loader"/>
</dbReference>
<sequence length="499" mass="55105">MTFYLKYRPQTLVDLDSTPVRESLIKIVESKSIPHAFLFSGPRGTGKTSAARILAKVVNCENPPAGGEPCNECDQCTSITKGTNMDVIELDAASHRGIDDVRALRDAVKLAPARAKKKVYIIDEAHMLTVEASNALLKTLEEPPEHVMFILATTNPEKLIDTIRSRVTNVRFSKATNQELVRSLEKVVKGEKLKAESGTLPLLAEASDGSFRDAVKLLEQVVSEGIDLTKARINEYLFKKESFDTARFCELLVEKKTKEALDEIEKAISAGITSQQLTKNIIQTLRGFLLSNLGFEGEKFERLKKDDLIQLVKLFTDAARQIPGSLVEQIPLEIAVITWCESGEKEDTDSINKSNEVKVDIKKETVVPAKKSEAKGIPPEISTNGDTNGVSQEIWLKVLSEIRPKNTSTEALLRAAKPLSFDGATLTLGVYYSFHKERLEGNPHRDLLEGTIGEILGNKVHVVCTLTDPPEKPKVSEDVVLAENEDEDIIKVAKEIFGS</sequence>
<evidence type="ECO:0000256" key="4">
    <source>
        <dbReference type="ARBA" id="ARBA00022833"/>
    </source>
</evidence>
<dbReference type="GO" id="GO:0046872">
    <property type="term" value="F:metal ion binding"/>
    <property type="evidence" value="ECO:0007669"/>
    <property type="project" value="UniProtKB-KW"/>
</dbReference>
<keyword evidence="4" id="KW-0862">Zinc</keyword>
<dbReference type="InterPro" id="IPR012763">
    <property type="entry name" value="DNA_pol_III_sug/sutau_N"/>
</dbReference>
<dbReference type="InterPro" id="IPR001270">
    <property type="entry name" value="ClpA/B"/>
</dbReference>
<dbReference type="Pfam" id="PF13177">
    <property type="entry name" value="DNA_pol3_delta2"/>
    <property type="match status" value="1"/>
</dbReference>
<evidence type="ECO:0000256" key="2">
    <source>
        <dbReference type="ARBA" id="ARBA00022723"/>
    </source>
</evidence>
<dbReference type="Pfam" id="PF22608">
    <property type="entry name" value="DNAX_ATPase_lid"/>
    <property type="match status" value="1"/>
</dbReference>
<keyword evidence="6 8" id="KW-0239">DNA-directed DNA polymerase</keyword>
<dbReference type="InterPro" id="IPR048448">
    <property type="entry name" value="DnaX-like_C"/>
</dbReference>
<comment type="subunit">
    <text evidence="8">DNA polymerase III contains a core (composed of alpha, epsilon and theta chains) that associates with a tau subunit. This core dimerizes to form the POLIII' complex. PolIII' associates with the gamma complex (composed of gamma, delta, delta', psi and chi chains) and with the beta chain to form the complete DNA polymerase III complex.</text>
</comment>
<gene>
    <name evidence="8" type="primary">dnaX</name>
    <name evidence="10" type="ORF">A3D01_00225</name>
</gene>
<dbReference type="Proteomes" id="UP000177169">
    <property type="component" value="Unassembled WGS sequence"/>
</dbReference>
<dbReference type="SUPFAM" id="SSF52540">
    <property type="entry name" value="P-loop containing nucleoside triphosphate hydrolases"/>
    <property type="match status" value="1"/>
</dbReference>
<reference evidence="10 11" key="1">
    <citation type="journal article" date="2016" name="Nat. Commun.">
        <title>Thousands of microbial genomes shed light on interconnected biogeochemical processes in an aquifer system.</title>
        <authorList>
            <person name="Anantharaman K."/>
            <person name="Brown C.T."/>
            <person name="Hug L.A."/>
            <person name="Sharon I."/>
            <person name="Castelle C.J."/>
            <person name="Probst A.J."/>
            <person name="Thomas B.C."/>
            <person name="Singh A."/>
            <person name="Wilkins M.J."/>
            <person name="Karaoz U."/>
            <person name="Brodie E.L."/>
            <person name="Williams K.H."/>
            <person name="Hubbard S.S."/>
            <person name="Banfield J.F."/>
        </authorList>
    </citation>
    <scope>NUCLEOTIDE SEQUENCE [LARGE SCALE GENOMIC DNA]</scope>
</reference>
<dbReference type="InterPro" id="IPR038454">
    <property type="entry name" value="DnaA_N_sf"/>
</dbReference>
<evidence type="ECO:0000256" key="3">
    <source>
        <dbReference type="ARBA" id="ARBA00022741"/>
    </source>
</evidence>
<keyword evidence="8" id="KW-0808">Transferase</keyword>
<dbReference type="InterPro" id="IPR027417">
    <property type="entry name" value="P-loop_NTPase"/>
</dbReference>
<dbReference type="CDD" id="cd00009">
    <property type="entry name" value="AAA"/>
    <property type="match status" value="1"/>
</dbReference>
<comment type="similarity">
    <text evidence="1 8">Belongs to the DnaX/STICHEL family.</text>
</comment>
<dbReference type="Gene3D" id="3.30.300.180">
    <property type="match status" value="1"/>
</dbReference>
<dbReference type="EMBL" id="MGGR01000002">
    <property type="protein sequence ID" value="OGM34888.1"/>
    <property type="molecule type" value="Genomic_DNA"/>
</dbReference>